<organism evidence="13 14">
    <name type="scientific">Roseivivax jejudonensis</name>
    <dbReference type="NCBI Taxonomy" id="1529041"/>
    <lineage>
        <taxon>Bacteria</taxon>
        <taxon>Pseudomonadati</taxon>
        <taxon>Pseudomonadota</taxon>
        <taxon>Alphaproteobacteria</taxon>
        <taxon>Rhodobacterales</taxon>
        <taxon>Roseobacteraceae</taxon>
        <taxon>Roseivivax</taxon>
    </lineage>
</organism>
<dbReference type="InterPro" id="IPR003594">
    <property type="entry name" value="HATPase_dom"/>
</dbReference>
<evidence type="ECO:0000313" key="13">
    <source>
        <dbReference type="EMBL" id="SLN12773.1"/>
    </source>
</evidence>
<evidence type="ECO:0000313" key="14">
    <source>
        <dbReference type="Proteomes" id="UP000193570"/>
    </source>
</evidence>
<dbReference type="InterPro" id="IPR013727">
    <property type="entry name" value="2CSK_N"/>
</dbReference>
<dbReference type="SMART" id="SM00387">
    <property type="entry name" value="HATPase_c"/>
    <property type="match status" value="1"/>
</dbReference>
<keyword evidence="7" id="KW-0418">Kinase</keyword>
<dbReference type="GO" id="GO:0000155">
    <property type="term" value="F:phosphorelay sensor kinase activity"/>
    <property type="evidence" value="ECO:0007669"/>
    <property type="project" value="InterPro"/>
</dbReference>
<dbReference type="CDD" id="cd00082">
    <property type="entry name" value="HisKA"/>
    <property type="match status" value="1"/>
</dbReference>
<protein>
    <recommendedName>
        <fullName evidence="3">histidine kinase</fullName>
        <ecNumber evidence="3">2.7.13.3</ecNumber>
    </recommendedName>
</protein>
<evidence type="ECO:0000256" key="2">
    <source>
        <dbReference type="ARBA" id="ARBA00004370"/>
    </source>
</evidence>
<dbReference type="InterPro" id="IPR005467">
    <property type="entry name" value="His_kinase_dom"/>
</dbReference>
<dbReference type="InterPro" id="IPR003660">
    <property type="entry name" value="HAMP_dom"/>
</dbReference>
<proteinExistence type="predicted"/>
<dbReference type="Proteomes" id="UP000193570">
    <property type="component" value="Unassembled WGS sequence"/>
</dbReference>
<dbReference type="InterPro" id="IPR003661">
    <property type="entry name" value="HisK_dim/P_dom"/>
</dbReference>
<evidence type="ECO:0000256" key="7">
    <source>
        <dbReference type="ARBA" id="ARBA00022777"/>
    </source>
</evidence>
<dbReference type="PANTHER" id="PTHR45436">
    <property type="entry name" value="SENSOR HISTIDINE KINASE YKOH"/>
    <property type="match status" value="1"/>
</dbReference>
<dbReference type="RefSeq" id="WP_085790125.1">
    <property type="nucleotide sequence ID" value="NZ_FWFK01000001.1"/>
</dbReference>
<dbReference type="Pfam" id="PF08521">
    <property type="entry name" value="2CSK_N"/>
    <property type="match status" value="1"/>
</dbReference>
<comment type="subcellular location">
    <subcellularLocation>
        <location evidence="2">Membrane</location>
    </subcellularLocation>
</comment>
<evidence type="ECO:0000256" key="6">
    <source>
        <dbReference type="ARBA" id="ARBA00022692"/>
    </source>
</evidence>
<accession>A0A1X6Y7M5</accession>
<feature type="domain" description="Histidine kinase" evidence="11">
    <location>
        <begin position="251"/>
        <end position="459"/>
    </location>
</feature>
<dbReference type="Pfam" id="PF00512">
    <property type="entry name" value="HisKA"/>
    <property type="match status" value="1"/>
</dbReference>
<dbReference type="AlphaFoldDB" id="A0A1X6Y7M5"/>
<dbReference type="GO" id="GO:0005886">
    <property type="term" value="C:plasma membrane"/>
    <property type="evidence" value="ECO:0007669"/>
    <property type="project" value="TreeGrafter"/>
</dbReference>
<feature type="transmembrane region" description="Helical" evidence="10">
    <location>
        <begin position="20"/>
        <end position="43"/>
    </location>
</feature>
<evidence type="ECO:0000256" key="1">
    <source>
        <dbReference type="ARBA" id="ARBA00000085"/>
    </source>
</evidence>
<evidence type="ECO:0000256" key="3">
    <source>
        <dbReference type="ARBA" id="ARBA00012438"/>
    </source>
</evidence>
<evidence type="ECO:0000256" key="5">
    <source>
        <dbReference type="ARBA" id="ARBA00022679"/>
    </source>
</evidence>
<feature type="transmembrane region" description="Helical" evidence="10">
    <location>
        <begin position="171"/>
        <end position="191"/>
    </location>
</feature>
<evidence type="ECO:0000256" key="4">
    <source>
        <dbReference type="ARBA" id="ARBA00022553"/>
    </source>
</evidence>
<dbReference type="EC" id="2.7.13.3" evidence="3"/>
<keyword evidence="9" id="KW-0902">Two-component regulatory system</keyword>
<evidence type="ECO:0000259" key="12">
    <source>
        <dbReference type="PROSITE" id="PS50885"/>
    </source>
</evidence>
<evidence type="ECO:0000259" key="11">
    <source>
        <dbReference type="PROSITE" id="PS50109"/>
    </source>
</evidence>
<evidence type="ECO:0000256" key="8">
    <source>
        <dbReference type="ARBA" id="ARBA00022989"/>
    </source>
</evidence>
<dbReference type="PANTHER" id="PTHR45436:SF1">
    <property type="entry name" value="SENSOR PROTEIN QSEC"/>
    <property type="match status" value="1"/>
</dbReference>
<dbReference type="SUPFAM" id="SSF47384">
    <property type="entry name" value="Homodimeric domain of signal transducing histidine kinase"/>
    <property type="match status" value="1"/>
</dbReference>
<keyword evidence="14" id="KW-1185">Reference proteome</keyword>
<dbReference type="SUPFAM" id="SSF55874">
    <property type="entry name" value="ATPase domain of HSP90 chaperone/DNA topoisomerase II/histidine kinase"/>
    <property type="match status" value="1"/>
</dbReference>
<dbReference type="PROSITE" id="PS50109">
    <property type="entry name" value="HIS_KIN"/>
    <property type="match status" value="1"/>
</dbReference>
<dbReference type="Pfam" id="PF02518">
    <property type="entry name" value="HATPase_c"/>
    <property type="match status" value="1"/>
</dbReference>
<dbReference type="Gene3D" id="3.30.565.10">
    <property type="entry name" value="Histidine kinase-like ATPase, C-terminal domain"/>
    <property type="match status" value="1"/>
</dbReference>
<dbReference type="InterPro" id="IPR050428">
    <property type="entry name" value="TCS_sensor_his_kinase"/>
</dbReference>
<name>A0A1X6Y7M5_9RHOB</name>
<dbReference type="InterPro" id="IPR036097">
    <property type="entry name" value="HisK_dim/P_sf"/>
</dbReference>
<comment type="catalytic activity">
    <reaction evidence="1">
        <text>ATP + protein L-histidine = ADP + protein N-phospho-L-histidine.</text>
        <dbReference type="EC" id="2.7.13.3"/>
    </reaction>
</comment>
<reference evidence="13 14" key="1">
    <citation type="submission" date="2017-03" db="EMBL/GenBank/DDBJ databases">
        <authorList>
            <person name="Afonso C.L."/>
            <person name="Miller P.J."/>
            <person name="Scott M.A."/>
            <person name="Spackman E."/>
            <person name="Goraichik I."/>
            <person name="Dimitrov K.M."/>
            <person name="Suarez D.L."/>
            <person name="Swayne D.E."/>
        </authorList>
    </citation>
    <scope>NUCLEOTIDE SEQUENCE [LARGE SCALE GENOMIC DNA]</scope>
    <source>
        <strain evidence="13 14">CECT 8625</strain>
    </source>
</reference>
<dbReference type="SMART" id="SM00388">
    <property type="entry name" value="HisKA"/>
    <property type="match status" value="1"/>
</dbReference>
<dbReference type="InterPro" id="IPR036890">
    <property type="entry name" value="HATPase_C_sf"/>
</dbReference>
<evidence type="ECO:0000256" key="9">
    <source>
        <dbReference type="ARBA" id="ARBA00023012"/>
    </source>
</evidence>
<keyword evidence="4" id="KW-0597">Phosphoprotein</keyword>
<keyword evidence="10" id="KW-0472">Membrane</keyword>
<dbReference type="PROSITE" id="PS50885">
    <property type="entry name" value="HAMP"/>
    <property type="match status" value="1"/>
</dbReference>
<keyword evidence="5 13" id="KW-0808">Transferase</keyword>
<keyword evidence="8 10" id="KW-1133">Transmembrane helix</keyword>
<feature type="domain" description="HAMP" evidence="12">
    <location>
        <begin position="192"/>
        <end position="243"/>
    </location>
</feature>
<dbReference type="OrthoDB" id="913606at2"/>
<sequence length="461" mass="48637">MPAVTDAAAPRTTLSLQARIALAIGAVVAIGGILVLIAALAYGRHAAREAFDRLLVGAASDIAESITIRDGVPIVDMPVSAFELLALAPRDRIDYRVVGRGGETLTGSDSTPRPDDALPISFYGGTFGAEPARYVAVVRRFAERGYTGPVEVIVGHTLHARRALAFDIAQNAVVVLGAAGVVIAVFAWLAVLSALRPLGRIGDALARRTPADLTPLAEPAPREVAALRDALNDFIARLQRQLNANRDLIADTAHQLRTPLAAIRVQLDAVKHEDDPAQQAALLDRARDRLVALSRLLDQLLSQGLVVHRGDAARKERLDLRDVALEIYEASELEIAASHHAITLDLPETEVAVTADRLSLTEAGKNLLGNGIRHGVPPIVFGVSGTPQEARLWVRDAGGGPDDAVLSRMGSRFLNGASAGAGGLGLAIAHAVATNHDGQLAPRRGDAGFEIAMVLPRETPP</sequence>
<dbReference type="Gene3D" id="1.10.287.130">
    <property type="match status" value="1"/>
</dbReference>
<dbReference type="EMBL" id="FWFK01000001">
    <property type="protein sequence ID" value="SLN12773.1"/>
    <property type="molecule type" value="Genomic_DNA"/>
</dbReference>
<keyword evidence="6 10" id="KW-0812">Transmembrane</keyword>
<gene>
    <name evidence="13" type="primary">basS</name>
    <name evidence="13" type="ORF">ROJ8625_00357</name>
</gene>
<evidence type="ECO:0000256" key="10">
    <source>
        <dbReference type="SAM" id="Phobius"/>
    </source>
</evidence>